<dbReference type="InterPro" id="IPR025659">
    <property type="entry name" value="Tubby-like_C"/>
</dbReference>
<dbReference type="Pfam" id="PF04525">
    <property type="entry name" value="LOR"/>
    <property type="match status" value="1"/>
</dbReference>
<evidence type="ECO:0000313" key="2">
    <source>
        <dbReference type="EMBL" id="GEQ53621.1"/>
    </source>
</evidence>
<comment type="caution">
    <text evidence="2">The sequence shown here is derived from an EMBL/GenBank/DDBJ whole genome shotgun (WGS) entry which is preliminary data.</text>
</comment>
<gene>
    <name evidence="1" type="ORF">TK11N_04650</name>
    <name evidence="2" type="ORF">TK2N_04650</name>
</gene>
<reference evidence="2" key="2">
    <citation type="journal article" date="2020" name="Int. Dairy J.">
        <title>Lactic acid bacterial diversity in Brie cheese focusing on salt concentration and pH of isolation medium and characterisation of halophilic and alkaliphilic lactic acid bacterial isolates.</title>
        <authorList>
            <person name="Unno R."/>
            <person name="Matsutani M."/>
            <person name="Suzuki T."/>
            <person name="Kodama K."/>
            <person name="Matsushita H."/>
            <person name="Yamasato K."/>
            <person name="Koizumi Y."/>
            <person name="Ishikawa M."/>
        </authorList>
    </citation>
    <scope>NUCLEOTIDE SEQUENCE</scope>
    <source>
        <strain evidence="2">7C1</strain>
        <strain evidence="1">8C4</strain>
    </source>
</reference>
<dbReference type="RefSeq" id="WP_124005964.1">
    <property type="nucleotide sequence ID" value="NZ_BJYN01000008.1"/>
</dbReference>
<dbReference type="KEGG" id="tkr:C7K43_05585"/>
<reference evidence="2" key="1">
    <citation type="submission" date="2019-08" db="EMBL/GenBank/DDBJ databases">
        <authorList>
            <person name="Ishikawa M."/>
            <person name="Suzuki T."/>
            <person name="Matsutani M."/>
        </authorList>
    </citation>
    <scope>NUCLEOTIDE SEQUENCE</scope>
    <source>
        <strain evidence="2">7C1</strain>
        <strain evidence="1">8C4</strain>
    </source>
</reference>
<evidence type="ECO:0000313" key="4">
    <source>
        <dbReference type="Proteomes" id="UP000886607"/>
    </source>
</evidence>
<dbReference type="Proteomes" id="UP000886597">
    <property type="component" value="Unassembled WGS sequence"/>
</dbReference>
<accession>A0AAN4UB62</accession>
<name>A0AAN4UB62_9ENTE</name>
<evidence type="ECO:0000313" key="1">
    <source>
        <dbReference type="EMBL" id="GEQ48613.1"/>
    </source>
</evidence>
<dbReference type="SUPFAM" id="SSF54518">
    <property type="entry name" value="Tubby C-terminal domain-like"/>
    <property type="match status" value="1"/>
</dbReference>
<proteinExistence type="predicted"/>
<dbReference type="AlphaFoldDB" id="A0AAN4UB62"/>
<dbReference type="EMBL" id="BKBO01000005">
    <property type="protein sequence ID" value="GEQ48613.1"/>
    <property type="molecule type" value="Genomic_DNA"/>
</dbReference>
<sequence length="176" mass="20625">MSEFYIQDKQLSNITRTIVKDERGHSLFLLVGRWGTQGDALSLYQMNGALVASIKQISFTFGSRFEIYENYTKVGTLQKIFNWPGDFYYVKQLNWSVHGDIYNHHYKIHHFNKEIMSMDKAAFLTGDYYILEIPDPANAPTCICIAAIMDYWLYNRNRKMKSALRFANFKLSNNFD</sequence>
<protein>
    <submittedName>
        <fullName evidence="2">Uncharacterized protein</fullName>
    </submittedName>
</protein>
<dbReference type="GeneID" id="69985414"/>
<evidence type="ECO:0000313" key="3">
    <source>
        <dbReference type="Proteomes" id="UP000886597"/>
    </source>
</evidence>
<dbReference type="EMBL" id="BKBQ01000005">
    <property type="protein sequence ID" value="GEQ53621.1"/>
    <property type="molecule type" value="Genomic_DNA"/>
</dbReference>
<organism evidence="2 3">
    <name type="scientific">Tetragenococcus koreensis</name>
    <dbReference type="NCBI Taxonomy" id="290335"/>
    <lineage>
        <taxon>Bacteria</taxon>
        <taxon>Bacillati</taxon>
        <taxon>Bacillota</taxon>
        <taxon>Bacilli</taxon>
        <taxon>Lactobacillales</taxon>
        <taxon>Enterococcaceae</taxon>
        <taxon>Tetragenococcus</taxon>
    </lineage>
</organism>
<dbReference type="InterPro" id="IPR007612">
    <property type="entry name" value="LOR"/>
</dbReference>
<dbReference type="Proteomes" id="UP000886607">
    <property type="component" value="Unassembled WGS sequence"/>
</dbReference>
<keyword evidence="4" id="KW-1185">Reference proteome</keyword>